<name>A0A4U6XJK5_9PEZI</name>
<evidence type="ECO:0000256" key="1">
    <source>
        <dbReference type="SAM" id="MobiDB-lite"/>
    </source>
</evidence>
<protein>
    <submittedName>
        <fullName evidence="2">Uncharacterized protein</fullName>
    </submittedName>
</protein>
<dbReference type="EMBL" id="PJEX01000090">
    <property type="protein sequence ID" value="TKW55689.1"/>
    <property type="molecule type" value="Genomic_DNA"/>
</dbReference>
<sequence length="305" mass="32975">MKLARQQQNPPPHHAHPQPLGQASRENQQRGGIGEPQERADDELGVAEADEVDDMPAETGEEDGADKRPRYGAGELKMVVSGTQAGGNVMCGCAVDKDVVGGLNIERLLNFCVWGDDEVERNEGGYEAQESDICGRCQLVSEKEAFEMGEGVQFYVYLGASLWASEGIKRGGGVGRKKDAKGILNVLSHCGTREGSGTKGKEAAGRSGTCETGLPRAPHLMTLRSGIFFTRFSFSLRASVSWRLVPANAMKKVSPERPCTAHSICESNAANLGILGTDQRTPLKLWTAQRNHSKRIITTFRSASF</sequence>
<evidence type="ECO:0000313" key="2">
    <source>
        <dbReference type="EMBL" id="TKW55689.1"/>
    </source>
</evidence>
<keyword evidence="3" id="KW-1185">Reference proteome</keyword>
<dbReference type="AlphaFoldDB" id="A0A4U6XJK5"/>
<organism evidence="2 3">
    <name type="scientific">Colletotrichum tanaceti</name>
    <dbReference type="NCBI Taxonomy" id="1306861"/>
    <lineage>
        <taxon>Eukaryota</taxon>
        <taxon>Fungi</taxon>
        <taxon>Dikarya</taxon>
        <taxon>Ascomycota</taxon>
        <taxon>Pezizomycotina</taxon>
        <taxon>Sordariomycetes</taxon>
        <taxon>Hypocreomycetidae</taxon>
        <taxon>Glomerellales</taxon>
        <taxon>Glomerellaceae</taxon>
        <taxon>Colletotrichum</taxon>
        <taxon>Colletotrichum destructivum species complex</taxon>
    </lineage>
</organism>
<gene>
    <name evidence="2" type="ORF">CTA1_9608</name>
</gene>
<comment type="caution">
    <text evidence="2">The sequence shown here is derived from an EMBL/GenBank/DDBJ whole genome shotgun (WGS) entry which is preliminary data.</text>
</comment>
<evidence type="ECO:0000313" key="3">
    <source>
        <dbReference type="Proteomes" id="UP000310108"/>
    </source>
</evidence>
<proteinExistence type="predicted"/>
<feature type="region of interest" description="Disordered" evidence="1">
    <location>
        <begin position="1"/>
        <end position="71"/>
    </location>
</feature>
<dbReference type="Proteomes" id="UP000310108">
    <property type="component" value="Unassembled WGS sequence"/>
</dbReference>
<feature type="compositionally biased region" description="Acidic residues" evidence="1">
    <location>
        <begin position="40"/>
        <end position="64"/>
    </location>
</feature>
<reference evidence="2 3" key="1">
    <citation type="journal article" date="2019" name="PLoS ONE">
        <title>Comparative genome analysis indicates high evolutionary potential of pathogenicity genes in Colletotrichum tanaceti.</title>
        <authorList>
            <person name="Lelwala R.V."/>
            <person name="Korhonen P.K."/>
            <person name="Young N.D."/>
            <person name="Scott J.B."/>
            <person name="Ades P.A."/>
            <person name="Gasser R.B."/>
            <person name="Taylor P.W.J."/>
        </authorList>
    </citation>
    <scope>NUCLEOTIDE SEQUENCE [LARGE SCALE GENOMIC DNA]</scope>
    <source>
        <strain evidence="2">BRIP57314</strain>
    </source>
</reference>
<accession>A0A4U6XJK5</accession>